<feature type="domain" description="MmgE/PrpD N-terminal" evidence="2">
    <location>
        <begin position="3"/>
        <end position="246"/>
    </location>
</feature>
<sequence length="462" mass="49215">MTRELAAFAAGLRFEDLPSSAVAMARMHTLNIVTAAMTGSTLPAAASVLTVHLRAGGVPESSVIGGERRLPRAAAAAVNAHSAYCTMNDDSFMEGDLHPGHSAVTAALAVAESVGAGGKDFLLALVAGIEVGCRIGASLCQTQESHKARAGWHCNLGDTFVAAVAAGKLLGLSEDQFVAALGIAATAAAGLNEVMNPPPSLVWPWDGGRNTGQGVLAAELALAGMTAGTTALEGHQGFIEMFTGGRAEPVAFDRALRGLHAEWISEQLLIKTRSASVMTHSAIDAAQHLVLHHQVALAEIETIEVRTNRWTAEKLCHRDIPDFNVSVFSLPFAIALAILTGDRLSPPSSHQAYLDNVEIRSLMARVVAIEDPEIDKVFGFSLPADVTVRTTDGRRYRAREDIPYGQYPHKPLDPEVFERKLRLNAAPLLRADRVDRLIDWVSDELTSARTLEPLARLIAPSS</sequence>
<dbReference type="AlphaFoldDB" id="E3J7H1"/>
<gene>
    <name evidence="4" type="ordered locus">FraEuI1c_1518</name>
</gene>
<comment type="similarity">
    <text evidence="1">Belongs to the PrpD family.</text>
</comment>
<evidence type="ECO:0000256" key="1">
    <source>
        <dbReference type="ARBA" id="ARBA00006174"/>
    </source>
</evidence>
<dbReference type="Proteomes" id="UP000002484">
    <property type="component" value="Chromosome"/>
</dbReference>
<dbReference type="InterPro" id="IPR045337">
    <property type="entry name" value="MmgE_PrpD_C"/>
</dbReference>
<dbReference type="HOGENOM" id="CLU_026574_3_0_11"/>
<evidence type="ECO:0000259" key="2">
    <source>
        <dbReference type="Pfam" id="PF03972"/>
    </source>
</evidence>
<keyword evidence="5" id="KW-1185">Reference proteome</keyword>
<evidence type="ECO:0000313" key="4">
    <source>
        <dbReference type="EMBL" id="ADP79580.1"/>
    </source>
</evidence>
<dbReference type="Pfam" id="PF19305">
    <property type="entry name" value="MmgE_PrpD_C"/>
    <property type="match status" value="1"/>
</dbReference>
<reference evidence="4 5" key="1">
    <citation type="submission" date="2010-10" db="EMBL/GenBank/DDBJ databases">
        <title>Complete sequence of Frankia sp. EuI1c.</title>
        <authorList>
            <consortium name="US DOE Joint Genome Institute"/>
            <person name="Lucas S."/>
            <person name="Copeland A."/>
            <person name="Lapidus A."/>
            <person name="Cheng J.-F."/>
            <person name="Bruce D."/>
            <person name="Goodwin L."/>
            <person name="Pitluck S."/>
            <person name="Chertkov O."/>
            <person name="Detter J.C."/>
            <person name="Han C."/>
            <person name="Tapia R."/>
            <person name="Land M."/>
            <person name="Hauser L."/>
            <person name="Jeffries C."/>
            <person name="Kyrpides N."/>
            <person name="Ivanova N."/>
            <person name="Mikhailova N."/>
            <person name="Beauchemin N."/>
            <person name="Sen A."/>
            <person name="Sur S.A."/>
            <person name="Gtari M."/>
            <person name="Wall L."/>
            <person name="Tisa L."/>
            <person name="Woyke T."/>
        </authorList>
    </citation>
    <scope>NUCLEOTIDE SEQUENCE [LARGE SCALE GENOMIC DNA]</scope>
    <source>
        <strain evidence="5">DSM 45817 / CECT 9037 / EuI1c</strain>
    </source>
</reference>
<dbReference type="Gene3D" id="1.10.4100.10">
    <property type="entry name" value="2-methylcitrate dehydratase PrpD"/>
    <property type="match status" value="1"/>
</dbReference>
<dbReference type="InterPro" id="IPR005656">
    <property type="entry name" value="MmgE_PrpD"/>
</dbReference>
<dbReference type="KEGG" id="fri:FraEuI1c_1518"/>
<dbReference type="InterPro" id="IPR036148">
    <property type="entry name" value="MmgE/PrpD_sf"/>
</dbReference>
<dbReference type="PANTHER" id="PTHR16943">
    <property type="entry name" value="2-METHYLCITRATE DEHYDRATASE-RELATED"/>
    <property type="match status" value="1"/>
</dbReference>
<organism evidence="4 5">
    <name type="scientific">Pseudofrankia inefficax (strain DSM 45817 / CECT 9037 / DDB 130130 / EuI1c)</name>
    <name type="common">Frankia inefficax</name>
    <dbReference type="NCBI Taxonomy" id="298654"/>
    <lineage>
        <taxon>Bacteria</taxon>
        <taxon>Bacillati</taxon>
        <taxon>Actinomycetota</taxon>
        <taxon>Actinomycetes</taxon>
        <taxon>Frankiales</taxon>
        <taxon>Frankiaceae</taxon>
        <taxon>Pseudofrankia</taxon>
    </lineage>
</organism>
<dbReference type="Gene3D" id="3.30.1330.120">
    <property type="entry name" value="2-methylcitrate dehydratase PrpD"/>
    <property type="match status" value="1"/>
</dbReference>
<dbReference type="InParanoid" id="E3J7H1"/>
<dbReference type="PANTHER" id="PTHR16943:SF8">
    <property type="entry name" value="2-METHYLCITRATE DEHYDRATASE"/>
    <property type="match status" value="1"/>
</dbReference>
<dbReference type="InterPro" id="IPR042188">
    <property type="entry name" value="MmgE/PrpD_sf_2"/>
</dbReference>
<dbReference type="GO" id="GO:0016829">
    <property type="term" value="F:lyase activity"/>
    <property type="evidence" value="ECO:0007669"/>
    <property type="project" value="InterPro"/>
</dbReference>
<accession>E3J7H1</accession>
<proteinExistence type="inferred from homology"/>
<dbReference type="Pfam" id="PF03972">
    <property type="entry name" value="MmgE_PrpD_N"/>
    <property type="match status" value="1"/>
</dbReference>
<dbReference type="InterPro" id="IPR045336">
    <property type="entry name" value="MmgE_PrpD_N"/>
</dbReference>
<evidence type="ECO:0000313" key="5">
    <source>
        <dbReference type="Proteomes" id="UP000002484"/>
    </source>
</evidence>
<name>E3J7H1_PSEI1</name>
<dbReference type="EMBL" id="CP002299">
    <property type="protein sequence ID" value="ADP79580.1"/>
    <property type="molecule type" value="Genomic_DNA"/>
</dbReference>
<protein>
    <submittedName>
        <fullName evidence="4">MmgE/PrpD family protein</fullName>
    </submittedName>
</protein>
<dbReference type="InterPro" id="IPR042183">
    <property type="entry name" value="MmgE/PrpD_sf_1"/>
</dbReference>
<dbReference type="SUPFAM" id="SSF103378">
    <property type="entry name" value="2-methylcitrate dehydratase PrpD"/>
    <property type="match status" value="1"/>
</dbReference>
<evidence type="ECO:0000259" key="3">
    <source>
        <dbReference type="Pfam" id="PF19305"/>
    </source>
</evidence>
<feature type="domain" description="MmgE/PrpD C-terminal" evidence="3">
    <location>
        <begin position="275"/>
        <end position="443"/>
    </location>
</feature>
<dbReference type="eggNOG" id="COG2079">
    <property type="taxonomic scope" value="Bacteria"/>
</dbReference>
<dbReference type="STRING" id="298654.FraEuI1c_1518"/>
<dbReference type="RefSeq" id="WP_013422699.1">
    <property type="nucleotide sequence ID" value="NC_014666.1"/>
</dbReference>